<dbReference type="PANTHER" id="PTHR43741">
    <property type="entry name" value="FMN-DEPENDENT NADH-AZOREDUCTASE 1"/>
    <property type="match status" value="1"/>
</dbReference>
<evidence type="ECO:0000256" key="6">
    <source>
        <dbReference type="HAMAP-Rule" id="MF_01216"/>
    </source>
</evidence>
<dbReference type="InterPro" id="IPR029039">
    <property type="entry name" value="Flavoprotein-like_sf"/>
</dbReference>
<proteinExistence type="inferred from homology"/>
<comment type="catalytic activity">
    <reaction evidence="6">
        <text>2 a quinone + NADH + H(+) = 2 a 1,4-benzosemiquinone + NAD(+)</text>
        <dbReference type="Rhea" id="RHEA:65952"/>
        <dbReference type="ChEBI" id="CHEBI:15378"/>
        <dbReference type="ChEBI" id="CHEBI:57540"/>
        <dbReference type="ChEBI" id="CHEBI:57945"/>
        <dbReference type="ChEBI" id="CHEBI:132124"/>
        <dbReference type="ChEBI" id="CHEBI:134225"/>
    </reaction>
</comment>
<dbReference type="GO" id="GO:0009055">
    <property type="term" value="F:electron transfer activity"/>
    <property type="evidence" value="ECO:0007669"/>
    <property type="project" value="UniProtKB-UniRule"/>
</dbReference>
<dbReference type="Gene3D" id="3.40.50.360">
    <property type="match status" value="1"/>
</dbReference>
<keyword evidence="2 6" id="KW-0288">FMN</keyword>
<accession>A0AA52EGD4</accession>
<dbReference type="EMBL" id="CP123872">
    <property type="protein sequence ID" value="WND02029.1"/>
    <property type="molecule type" value="Genomic_DNA"/>
</dbReference>
<feature type="domain" description="Flavodoxin-like fold" evidence="7">
    <location>
        <begin position="4"/>
        <end position="193"/>
    </location>
</feature>
<dbReference type="PANTHER" id="PTHR43741:SF2">
    <property type="entry name" value="FMN-DEPENDENT NADH:QUINONE OXIDOREDUCTASE"/>
    <property type="match status" value="1"/>
</dbReference>
<evidence type="ECO:0000256" key="4">
    <source>
        <dbReference type="ARBA" id="ARBA00023027"/>
    </source>
</evidence>
<comment type="function">
    <text evidence="6">Also exhibits azoreductase activity. Catalyzes the reductive cleavage of the azo bond in aromatic azo compounds to the corresponding amines.</text>
</comment>
<organism evidence="8 9">
    <name type="scientific">Temperatibacter marinus</name>
    <dbReference type="NCBI Taxonomy" id="1456591"/>
    <lineage>
        <taxon>Bacteria</taxon>
        <taxon>Pseudomonadati</taxon>
        <taxon>Pseudomonadota</taxon>
        <taxon>Alphaproteobacteria</taxon>
        <taxon>Kordiimonadales</taxon>
        <taxon>Temperatibacteraceae</taxon>
        <taxon>Temperatibacter</taxon>
    </lineage>
</organism>
<dbReference type="Proteomes" id="UP001268683">
    <property type="component" value="Chromosome"/>
</dbReference>
<comment type="similarity">
    <text evidence="6">Belongs to the azoreductase type 1 family.</text>
</comment>
<comment type="cofactor">
    <cofactor evidence="6">
        <name>FMN</name>
        <dbReference type="ChEBI" id="CHEBI:58210"/>
    </cofactor>
    <text evidence="6">Binds 1 FMN per subunit.</text>
</comment>
<dbReference type="EC" id="1.6.5.-" evidence="6"/>
<dbReference type="KEGG" id="tmk:QGN29_10770"/>
<evidence type="ECO:0000256" key="1">
    <source>
        <dbReference type="ARBA" id="ARBA00022630"/>
    </source>
</evidence>
<protein>
    <recommendedName>
        <fullName evidence="6">FMN dependent NADH:quinone oxidoreductase</fullName>
        <ecNumber evidence="6">1.6.5.-</ecNumber>
    </recommendedName>
    <alternativeName>
        <fullName evidence="6">Azo-dye reductase</fullName>
    </alternativeName>
    <alternativeName>
        <fullName evidence="6">FMN-dependent NADH-azo compound oxidoreductase</fullName>
    </alternativeName>
    <alternativeName>
        <fullName evidence="6">FMN-dependent NADH-azoreductase</fullName>
        <ecNumber evidence="6">1.7.1.17</ecNumber>
    </alternativeName>
</protein>
<evidence type="ECO:0000313" key="8">
    <source>
        <dbReference type="EMBL" id="WND02029.1"/>
    </source>
</evidence>
<dbReference type="Pfam" id="PF02525">
    <property type="entry name" value="Flavodoxin_2"/>
    <property type="match status" value="1"/>
</dbReference>
<keyword evidence="4 6" id="KW-0520">NAD</keyword>
<comment type="subunit">
    <text evidence="6">Homodimer.</text>
</comment>
<reference evidence="8" key="1">
    <citation type="submission" date="2023-04" db="EMBL/GenBank/DDBJ databases">
        <title>Complete genome sequence of Temperatibacter marinus.</title>
        <authorList>
            <person name="Rong J.-C."/>
            <person name="Yi M.-L."/>
            <person name="Zhao Q."/>
        </authorList>
    </citation>
    <scope>NUCLEOTIDE SEQUENCE</scope>
    <source>
        <strain evidence="8">NBRC 110045</strain>
    </source>
</reference>
<sequence length="209" mass="22613">MTAILKITASANPGASVTTTLSSLFLETIENEKKDISITERDISRGLPFLTPEWVGANFTPEEERSQEQAKTLQLSDTLIEELEKSNLILLSLPIYNFSIPASVKAWIDLIARARKTFRYTADGPIGLLEGKTLVLFVASGGTAVESPLDFAVPYMKHVLKFIGITDVHVVAADAMATEPDTLEIAKAKAKALARELGNGIDGPLREAS</sequence>
<keyword evidence="9" id="KW-1185">Reference proteome</keyword>
<dbReference type="InterPro" id="IPR023048">
    <property type="entry name" value="NADH:quinone_OxRdtase_FMN_depd"/>
</dbReference>
<dbReference type="InterPro" id="IPR003680">
    <property type="entry name" value="Flavodoxin_fold"/>
</dbReference>
<dbReference type="GO" id="GO:0016652">
    <property type="term" value="F:oxidoreductase activity, acting on NAD(P)H as acceptor"/>
    <property type="evidence" value="ECO:0007669"/>
    <property type="project" value="UniProtKB-UniRule"/>
</dbReference>
<gene>
    <name evidence="6" type="primary">azoR</name>
    <name evidence="8" type="ORF">QGN29_10770</name>
</gene>
<dbReference type="AlphaFoldDB" id="A0AA52EGD4"/>
<evidence type="ECO:0000313" key="9">
    <source>
        <dbReference type="Proteomes" id="UP001268683"/>
    </source>
</evidence>
<evidence type="ECO:0000256" key="5">
    <source>
        <dbReference type="ARBA" id="ARBA00048542"/>
    </source>
</evidence>
<name>A0AA52EGD4_9PROT</name>
<comment type="caution">
    <text evidence="6">Lacks conserved residue(s) required for the propagation of feature annotation.</text>
</comment>
<evidence type="ECO:0000259" key="7">
    <source>
        <dbReference type="Pfam" id="PF02525"/>
    </source>
</evidence>
<feature type="binding site" evidence="6">
    <location>
        <position position="10"/>
    </location>
    <ligand>
        <name>FMN</name>
        <dbReference type="ChEBI" id="CHEBI:58210"/>
    </ligand>
</feature>
<dbReference type="EC" id="1.7.1.17" evidence="6"/>
<evidence type="ECO:0000256" key="2">
    <source>
        <dbReference type="ARBA" id="ARBA00022643"/>
    </source>
</evidence>
<comment type="function">
    <text evidence="6">Quinone reductase that provides resistance to thiol-specific stress caused by electrophilic quinones.</text>
</comment>
<keyword evidence="3 6" id="KW-0560">Oxidoreductase</keyword>
<keyword evidence="1 6" id="KW-0285">Flavoprotein</keyword>
<comment type="catalytic activity">
    <reaction evidence="5">
        <text>N,N-dimethyl-1,4-phenylenediamine + anthranilate + 2 NAD(+) = 2-(4-dimethylaminophenyl)diazenylbenzoate + 2 NADH + 2 H(+)</text>
        <dbReference type="Rhea" id="RHEA:55872"/>
        <dbReference type="ChEBI" id="CHEBI:15378"/>
        <dbReference type="ChEBI" id="CHEBI:15783"/>
        <dbReference type="ChEBI" id="CHEBI:16567"/>
        <dbReference type="ChEBI" id="CHEBI:57540"/>
        <dbReference type="ChEBI" id="CHEBI:57945"/>
        <dbReference type="ChEBI" id="CHEBI:71579"/>
        <dbReference type="EC" id="1.7.1.17"/>
    </reaction>
    <physiologicalReaction direction="right-to-left" evidence="5">
        <dbReference type="Rhea" id="RHEA:55874"/>
    </physiologicalReaction>
</comment>
<dbReference type="GO" id="GO:0016655">
    <property type="term" value="F:oxidoreductase activity, acting on NAD(P)H, quinone or similar compound as acceptor"/>
    <property type="evidence" value="ECO:0007669"/>
    <property type="project" value="InterPro"/>
</dbReference>
<dbReference type="GO" id="GO:0010181">
    <property type="term" value="F:FMN binding"/>
    <property type="evidence" value="ECO:0007669"/>
    <property type="project" value="UniProtKB-UniRule"/>
</dbReference>
<dbReference type="RefSeq" id="WP_310797864.1">
    <property type="nucleotide sequence ID" value="NZ_CP123872.1"/>
</dbReference>
<dbReference type="InterPro" id="IPR050104">
    <property type="entry name" value="FMN-dep_NADH:Q_OxRdtase_AzoR1"/>
</dbReference>
<dbReference type="HAMAP" id="MF_01216">
    <property type="entry name" value="Azoreductase_type1"/>
    <property type="match status" value="1"/>
</dbReference>
<dbReference type="SUPFAM" id="SSF52218">
    <property type="entry name" value="Flavoproteins"/>
    <property type="match status" value="1"/>
</dbReference>
<evidence type="ECO:0000256" key="3">
    <source>
        <dbReference type="ARBA" id="ARBA00023002"/>
    </source>
</evidence>